<organism evidence="1 2">
    <name type="scientific">Fibrobacter intestinalis</name>
    <dbReference type="NCBI Taxonomy" id="28122"/>
    <lineage>
        <taxon>Bacteria</taxon>
        <taxon>Pseudomonadati</taxon>
        <taxon>Fibrobacterota</taxon>
        <taxon>Fibrobacteria</taxon>
        <taxon>Fibrobacterales</taxon>
        <taxon>Fibrobacteraceae</taxon>
        <taxon>Fibrobacter</taxon>
    </lineage>
</organism>
<evidence type="ECO:0000313" key="1">
    <source>
        <dbReference type="EMBL" id="SHK08823.1"/>
    </source>
</evidence>
<dbReference type="AlphaFoldDB" id="A0A1M6PLP3"/>
<accession>A0A1M6PLP3</accession>
<evidence type="ECO:0000313" key="2">
    <source>
        <dbReference type="Proteomes" id="UP000184275"/>
    </source>
</evidence>
<sequence length="109" mass="10865">MKLQQAYAAESNAAGGWTLIGYTAPGNGTTTNFTYTGAINAGGSTSAATANAWKAAPKVNLNDCAASGSSWQVQVAPGDGGSIAFKSTITESKAGACQALTPTFTKIGQ</sequence>
<proteinExistence type="predicted"/>
<keyword evidence="2" id="KW-1185">Reference proteome</keyword>
<protein>
    <submittedName>
        <fullName evidence="1">Uncharacterized protein</fullName>
    </submittedName>
</protein>
<reference evidence="2" key="1">
    <citation type="submission" date="2016-11" db="EMBL/GenBank/DDBJ databases">
        <authorList>
            <person name="Varghese N."/>
            <person name="Submissions S."/>
        </authorList>
    </citation>
    <scope>NUCLEOTIDE SEQUENCE [LARGE SCALE GENOMIC DNA]</scope>
    <source>
        <strain evidence="2">UWOS</strain>
    </source>
</reference>
<dbReference type="EMBL" id="FRAW01000001">
    <property type="protein sequence ID" value="SHK08823.1"/>
    <property type="molecule type" value="Genomic_DNA"/>
</dbReference>
<gene>
    <name evidence="1" type="ORF">SAMN05720469_10129</name>
</gene>
<name>A0A1M6PLP3_9BACT</name>
<dbReference type="RefSeq" id="WP_073301594.1">
    <property type="nucleotide sequence ID" value="NZ_FRAW01000001.1"/>
</dbReference>
<dbReference type="Proteomes" id="UP000184275">
    <property type="component" value="Unassembled WGS sequence"/>
</dbReference>